<gene>
    <name evidence="3" type="ORF">NDU88_008764</name>
</gene>
<reference evidence="3" key="1">
    <citation type="journal article" date="2022" name="bioRxiv">
        <title>Sequencing and chromosome-scale assembly of the giantPleurodeles waltlgenome.</title>
        <authorList>
            <person name="Brown T."/>
            <person name="Elewa A."/>
            <person name="Iarovenko S."/>
            <person name="Subramanian E."/>
            <person name="Araus A.J."/>
            <person name="Petzold A."/>
            <person name="Susuki M."/>
            <person name="Suzuki K.-i.T."/>
            <person name="Hayashi T."/>
            <person name="Toyoda A."/>
            <person name="Oliveira C."/>
            <person name="Osipova E."/>
            <person name="Leigh N.D."/>
            <person name="Simon A."/>
            <person name="Yun M.H."/>
        </authorList>
    </citation>
    <scope>NUCLEOTIDE SEQUENCE</scope>
    <source>
        <strain evidence="3">20211129_DDA</strain>
        <tissue evidence="3">Liver</tissue>
    </source>
</reference>
<dbReference type="Gene3D" id="4.10.60.10">
    <property type="entry name" value="Zinc finger, CCHC-type"/>
    <property type="match status" value="1"/>
</dbReference>
<dbReference type="PANTHER" id="PTHR33198">
    <property type="entry name" value="ANK_REP_REGION DOMAIN-CONTAINING PROTEIN-RELATED"/>
    <property type="match status" value="1"/>
</dbReference>
<dbReference type="EMBL" id="JANPWB010000009">
    <property type="protein sequence ID" value="KAJ1156039.1"/>
    <property type="molecule type" value="Genomic_DNA"/>
</dbReference>
<feature type="domain" description="CCHC-type" evidence="2">
    <location>
        <begin position="256"/>
        <end position="270"/>
    </location>
</feature>
<organism evidence="3 4">
    <name type="scientific">Pleurodeles waltl</name>
    <name type="common">Iberian ribbed newt</name>
    <dbReference type="NCBI Taxonomy" id="8319"/>
    <lineage>
        <taxon>Eukaryota</taxon>
        <taxon>Metazoa</taxon>
        <taxon>Chordata</taxon>
        <taxon>Craniata</taxon>
        <taxon>Vertebrata</taxon>
        <taxon>Euteleostomi</taxon>
        <taxon>Amphibia</taxon>
        <taxon>Batrachia</taxon>
        <taxon>Caudata</taxon>
        <taxon>Salamandroidea</taxon>
        <taxon>Salamandridae</taxon>
        <taxon>Pleurodelinae</taxon>
        <taxon>Pleurodeles</taxon>
    </lineage>
</organism>
<keyword evidence="1" id="KW-0479">Metal-binding</keyword>
<keyword evidence="1" id="KW-0863">Zinc-finger</keyword>
<dbReference type="Pfam" id="PF00098">
    <property type="entry name" value="zf-CCHC"/>
    <property type="match status" value="2"/>
</dbReference>
<keyword evidence="1" id="KW-0862">Zinc</keyword>
<keyword evidence="4" id="KW-1185">Reference proteome</keyword>
<evidence type="ECO:0000259" key="2">
    <source>
        <dbReference type="PROSITE" id="PS50158"/>
    </source>
</evidence>
<protein>
    <recommendedName>
        <fullName evidence="2">CCHC-type domain-containing protein</fullName>
    </recommendedName>
</protein>
<accession>A0AAV7RUQ4</accession>
<proteinExistence type="predicted"/>
<dbReference type="PROSITE" id="PS50158">
    <property type="entry name" value="ZF_CCHC"/>
    <property type="match status" value="1"/>
</dbReference>
<dbReference type="GO" id="GO:0008270">
    <property type="term" value="F:zinc ion binding"/>
    <property type="evidence" value="ECO:0007669"/>
    <property type="project" value="UniProtKB-KW"/>
</dbReference>
<sequence length="389" mass="43963">MGDQIMSSPPPFLATPGEAPIPWKQWKKMFSTYLLAIGGDHYSPIRRQAILLHHLGIEGRRIYEDLPEVSLGMGDGQPSNLFEMSLQMLDLQFTPKTNLVLERHKFFSRMQGADEDVASYVATLRGLALSCRFEQLSDSLIRDQIVRCAYSKKIREKLLMKDPSLEEAIQVAKRMEHTAVWLQEMDVPNKEGRQNVISEIKNKGKFIISEEKKRSTRNWEDPNRGKSDAREVKCYRCGAPGHIASSKMCAARNAICRNCGKRGHFAKVCKFKNNGSNDKDHTIQDVQDVCGNLEEIILTVEENSTDLAHDEKAIGMEDSILKIELESTSILKKPHAQVLLNNLSVKMLVDSGSLFTLVSKETYEKIVVNTGNENLLEPDIKAWDMQEKG</sequence>
<dbReference type="InterPro" id="IPR036875">
    <property type="entry name" value="Znf_CCHC_sf"/>
</dbReference>
<dbReference type="AlphaFoldDB" id="A0AAV7RUQ4"/>
<name>A0AAV7RUQ4_PLEWA</name>
<dbReference type="PANTHER" id="PTHR33198:SF19">
    <property type="entry name" value="CCHC-TYPE DOMAIN-CONTAINING PROTEIN"/>
    <property type="match status" value="1"/>
</dbReference>
<dbReference type="GO" id="GO:0003676">
    <property type="term" value="F:nucleic acid binding"/>
    <property type="evidence" value="ECO:0007669"/>
    <property type="project" value="InterPro"/>
</dbReference>
<dbReference type="InterPro" id="IPR001878">
    <property type="entry name" value="Znf_CCHC"/>
</dbReference>
<dbReference type="Proteomes" id="UP001066276">
    <property type="component" value="Chromosome 5"/>
</dbReference>
<comment type="caution">
    <text evidence="3">The sequence shown here is derived from an EMBL/GenBank/DDBJ whole genome shotgun (WGS) entry which is preliminary data.</text>
</comment>
<evidence type="ECO:0000256" key="1">
    <source>
        <dbReference type="PROSITE-ProRule" id="PRU00047"/>
    </source>
</evidence>
<dbReference type="SUPFAM" id="SSF57756">
    <property type="entry name" value="Retrovirus zinc finger-like domains"/>
    <property type="match status" value="1"/>
</dbReference>
<evidence type="ECO:0000313" key="4">
    <source>
        <dbReference type="Proteomes" id="UP001066276"/>
    </source>
</evidence>
<dbReference type="SMART" id="SM00343">
    <property type="entry name" value="ZnF_C2HC"/>
    <property type="match status" value="2"/>
</dbReference>
<evidence type="ECO:0000313" key="3">
    <source>
        <dbReference type="EMBL" id="KAJ1156039.1"/>
    </source>
</evidence>